<dbReference type="GO" id="GO:0006024">
    <property type="term" value="P:glycosaminoglycan biosynthetic process"/>
    <property type="evidence" value="ECO:0007669"/>
    <property type="project" value="TreeGrafter"/>
</dbReference>
<dbReference type="GO" id="GO:0005634">
    <property type="term" value="C:nucleus"/>
    <property type="evidence" value="ECO:0007669"/>
    <property type="project" value="TreeGrafter"/>
</dbReference>
<evidence type="ECO:0000313" key="3">
    <source>
        <dbReference type="EMBL" id="KAF5325308.1"/>
    </source>
</evidence>
<dbReference type="EMBL" id="JAACJJ010000015">
    <property type="protein sequence ID" value="KAF5325308.1"/>
    <property type="molecule type" value="Genomic_DNA"/>
</dbReference>
<feature type="domain" description="UDP-glucose/GDP-mannose dehydrogenase dimerisation" evidence="2">
    <location>
        <begin position="25"/>
        <end position="88"/>
    </location>
</feature>
<dbReference type="InterPro" id="IPR008927">
    <property type="entry name" value="6-PGluconate_DH-like_C_sf"/>
</dbReference>
<keyword evidence="4" id="KW-1185">Reference proteome</keyword>
<reference evidence="3 4" key="1">
    <citation type="journal article" date="2020" name="ISME J.">
        <title>Uncovering the hidden diversity of litter-decomposition mechanisms in mushroom-forming fungi.</title>
        <authorList>
            <person name="Floudas D."/>
            <person name="Bentzer J."/>
            <person name="Ahren D."/>
            <person name="Johansson T."/>
            <person name="Persson P."/>
            <person name="Tunlid A."/>
        </authorList>
    </citation>
    <scope>NUCLEOTIDE SEQUENCE [LARGE SCALE GENOMIC DNA]</scope>
    <source>
        <strain evidence="3 4">CBS 101986</strain>
    </source>
</reference>
<dbReference type="InterPro" id="IPR014026">
    <property type="entry name" value="UDP-Glc/GDP-Man_DH_dimer"/>
</dbReference>
<comment type="catalytic activity">
    <reaction evidence="1">
        <text>UDP-alpha-D-glucose + 2 NAD(+) + H2O = UDP-alpha-D-glucuronate + 2 NADH + 3 H(+)</text>
        <dbReference type="Rhea" id="RHEA:23596"/>
        <dbReference type="ChEBI" id="CHEBI:15377"/>
        <dbReference type="ChEBI" id="CHEBI:15378"/>
        <dbReference type="ChEBI" id="CHEBI:57540"/>
        <dbReference type="ChEBI" id="CHEBI:57945"/>
        <dbReference type="ChEBI" id="CHEBI:58052"/>
        <dbReference type="ChEBI" id="CHEBI:58885"/>
        <dbReference type="EC" id="1.1.1.22"/>
    </reaction>
</comment>
<dbReference type="OrthoDB" id="3360749at2759"/>
<dbReference type="InterPro" id="IPR013328">
    <property type="entry name" value="6PGD_dom2"/>
</dbReference>
<dbReference type="SUPFAM" id="SSF48179">
    <property type="entry name" value="6-phosphogluconate dehydrogenase C-terminal domain-like"/>
    <property type="match status" value="1"/>
</dbReference>
<gene>
    <name evidence="3" type="ORF">D9619_009829</name>
</gene>
<protein>
    <recommendedName>
        <fullName evidence="2">UDP-glucose/GDP-mannose dehydrogenase dimerisation domain-containing protein</fullName>
    </recommendedName>
</protein>
<organism evidence="3 4">
    <name type="scientific">Psilocybe cf. subviscida</name>
    <dbReference type="NCBI Taxonomy" id="2480587"/>
    <lineage>
        <taxon>Eukaryota</taxon>
        <taxon>Fungi</taxon>
        <taxon>Dikarya</taxon>
        <taxon>Basidiomycota</taxon>
        <taxon>Agaricomycotina</taxon>
        <taxon>Agaricomycetes</taxon>
        <taxon>Agaricomycetidae</taxon>
        <taxon>Agaricales</taxon>
        <taxon>Agaricineae</taxon>
        <taxon>Strophariaceae</taxon>
        <taxon>Psilocybe</taxon>
    </lineage>
</organism>
<dbReference type="Proteomes" id="UP000567179">
    <property type="component" value="Unassembled WGS sequence"/>
</dbReference>
<dbReference type="PANTHER" id="PTHR11374:SF3">
    <property type="entry name" value="UDP-GLUCOSE 6-DEHYDROGENASE"/>
    <property type="match status" value="1"/>
</dbReference>
<dbReference type="InterPro" id="IPR028356">
    <property type="entry name" value="UDPglc_DH_euk"/>
</dbReference>
<dbReference type="Pfam" id="PF00984">
    <property type="entry name" value="UDPG_MGDP_dh"/>
    <property type="match status" value="1"/>
</dbReference>
<sequence>MSVVTFKRVGAVPASLRRLLMRYHIKVAANPMFAQHISSVNALSAICEATCAKIDKLAYTIRYDSLIGPKFLEASLDFAGLCFPEGIRRNLVCLRESLYPPRLPPTGTRSSTTLE</sequence>
<comment type="caution">
    <text evidence="3">The sequence shown here is derived from an EMBL/GenBank/DDBJ whole genome shotgun (WGS) entry which is preliminary data.</text>
</comment>
<dbReference type="GO" id="GO:0051287">
    <property type="term" value="F:NAD binding"/>
    <property type="evidence" value="ECO:0007669"/>
    <property type="project" value="InterPro"/>
</dbReference>
<name>A0A8H5BLF0_9AGAR</name>
<dbReference type="Gene3D" id="1.10.1040.10">
    <property type="entry name" value="N-(1-d-carboxylethyl)-l-norvaline Dehydrogenase, domain 2"/>
    <property type="match status" value="1"/>
</dbReference>
<evidence type="ECO:0000256" key="1">
    <source>
        <dbReference type="ARBA" id="ARBA00047473"/>
    </source>
</evidence>
<dbReference type="PANTHER" id="PTHR11374">
    <property type="entry name" value="UDP-GLUCOSE DEHYDROGENASE/UDP-MANNAC DEHYDROGENASE"/>
    <property type="match status" value="1"/>
</dbReference>
<dbReference type="GO" id="GO:0003979">
    <property type="term" value="F:UDP-glucose 6-dehydrogenase activity"/>
    <property type="evidence" value="ECO:0007669"/>
    <property type="project" value="UniProtKB-EC"/>
</dbReference>
<evidence type="ECO:0000313" key="4">
    <source>
        <dbReference type="Proteomes" id="UP000567179"/>
    </source>
</evidence>
<proteinExistence type="predicted"/>
<dbReference type="AlphaFoldDB" id="A0A8H5BLF0"/>
<accession>A0A8H5BLF0</accession>
<evidence type="ECO:0000259" key="2">
    <source>
        <dbReference type="Pfam" id="PF00984"/>
    </source>
</evidence>